<evidence type="ECO:0000313" key="4">
    <source>
        <dbReference type="Proteomes" id="UP000646365"/>
    </source>
</evidence>
<proteinExistence type="predicted"/>
<reference evidence="3" key="1">
    <citation type="journal article" date="2014" name="Int. J. Syst. Evol. Microbiol.">
        <title>Complete genome sequence of Corynebacterium casei LMG S-19264T (=DSM 44701T), isolated from a smear-ripened cheese.</title>
        <authorList>
            <consortium name="US DOE Joint Genome Institute (JGI-PGF)"/>
            <person name="Walter F."/>
            <person name="Albersmeier A."/>
            <person name="Kalinowski J."/>
            <person name="Ruckert C."/>
        </authorList>
    </citation>
    <scope>NUCLEOTIDE SEQUENCE</scope>
    <source>
        <strain evidence="3">CGMCC 1.15725</strain>
    </source>
</reference>
<feature type="region of interest" description="Disordered" evidence="2">
    <location>
        <begin position="167"/>
        <end position="191"/>
    </location>
</feature>
<evidence type="ECO:0000256" key="2">
    <source>
        <dbReference type="SAM" id="MobiDB-lite"/>
    </source>
</evidence>
<gene>
    <name evidence="3" type="ORF">GCM10011611_24980</name>
</gene>
<keyword evidence="4" id="KW-1185">Reference proteome</keyword>
<evidence type="ECO:0000256" key="1">
    <source>
        <dbReference type="SAM" id="Coils"/>
    </source>
</evidence>
<protein>
    <submittedName>
        <fullName evidence="3">Uncharacterized protein</fullName>
    </submittedName>
</protein>
<organism evidence="3 4">
    <name type="scientific">Aliidongia dinghuensis</name>
    <dbReference type="NCBI Taxonomy" id="1867774"/>
    <lineage>
        <taxon>Bacteria</taxon>
        <taxon>Pseudomonadati</taxon>
        <taxon>Pseudomonadota</taxon>
        <taxon>Alphaproteobacteria</taxon>
        <taxon>Rhodospirillales</taxon>
        <taxon>Dongiaceae</taxon>
        <taxon>Aliidongia</taxon>
    </lineage>
</organism>
<dbReference type="EMBL" id="BMJQ01000006">
    <property type="protein sequence ID" value="GGF18125.1"/>
    <property type="molecule type" value="Genomic_DNA"/>
</dbReference>
<name>A0A8J2YT55_9PROT</name>
<reference evidence="3" key="2">
    <citation type="submission" date="2020-09" db="EMBL/GenBank/DDBJ databases">
        <authorList>
            <person name="Sun Q."/>
            <person name="Zhou Y."/>
        </authorList>
    </citation>
    <scope>NUCLEOTIDE SEQUENCE</scope>
    <source>
        <strain evidence="3">CGMCC 1.15725</strain>
    </source>
</reference>
<keyword evidence="1" id="KW-0175">Coiled coil</keyword>
<dbReference type="AlphaFoldDB" id="A0A8J2YT55"/>
<comment type="caution">
    <text evidence="3">The sequence shown here is derived from an EMBL/GenBank/DDBJ whole genome shotgun (WGS) entry which is preliminary data.</text>
</comment>
<evidence type="ECO:0000313" key="3">
    <source>
        <dbReference type="EMBL" id="GGF18125.1"/>
    </source>
</evidence>
<dbReference type="Proteomes" id="UP000646365">
    <property type="component" value="Unassembled WGS sequence"/>
</dbReference>
<accession>A0A8J2YT55</accession>
<sequence length="191" mass="21082">MAVNEQSTLQARVEAALARLRAGAPLDEKNIRVFEAAHHHCEPVTINVSMLAREADCSRTTLYDRCSHLLALIGAPDGTPRTPPKAAEAKDEDVETLAARLQVELAAERAALAEVRSEWADSRRELKLKSKQLRNAQAVIHVLQQAVIELNNQVANLNASRQVLIDRNRKRKPMPGDGSPQILSLDGRHEP</sequence>
<dbReference type="RefSeq" id="WP_189046156.1">
    <property type="nucleotide sequence ID" value="NZ_BMJQ01000006.1"/>
</dbReference>
<feature type="coiled-coil region" evidence="1">
    <location>
        <begin position="98"/>
        <end position="167"/>
    </location>
</feature>